<name>A0A0N4XG03_NIPBR</name>
<dbReference type="Proteomes" id="UP000271162">
    <property type="component" value="Unassembled WGS sequence"/>
</dbReference>
<dbReference type="AlphaFoldDB" id="A0A0N4XG03"/>
<feature type="region of interest" description="Disordered" evidence="1">
    <location>
        <begin position="79"/>
        <end position="105"/>
    </location>
</feature>
<keyword evidence="3" id="KW-1185">Reference proteome</keyword>
<organism evidence="4">
    <name type="scientific">Nippostrongylus brasiliensis</name>
    <name type="common">Rat hookworm</name>
    <dbReference type="NCBI Taxonomy" id="27835"/>
    <lineage>
        <taxon>Eukaryota</taxon>
        <taxon>Metazoa</taxon>
        <taxon>Ecdysozoa</taxon>
        <taxon>Nematoda</taxon>
        <taxon>Chromadorea</taxon>
        <taxon>Rhabditida</taxon>
        <taxon>Rhabditina</taxon>
        <taxon>Rhabditomorpha</taxon>
        <taxon>Strongyloidea</taxon>
        <taxon>Heligmosomidae</taxon>
        <taxon>Nippostrongylus</taxon>
    </lineage>
</organism>
<proteinExistence type="predicted"/>
<dbReference type="WBParaSite" id="NBR_0000145501-mRNA-1">
    <property type="protein sequence ID" value="NBR_0000145501-mRNA-1"/>
    <property type="gene ID" value="NBR_0000145501"/>
</dbReference>
<feature type="compositionally biased region" description="Basic and acidic residues" evidence="1">
    <location>
        <begin position="89"/>
        <end position="98"/>
    </location>
</feature>
<evidence type="ECO:0000256" key="1">
    <source>
        <dbReference type="SAM" id="MobiDB-lite"/>
    </source>
</evidence>
<evidence type="ECO:0000313" key="4">
    <source>
        <dbReference type="WBParaSite" id="NBR_0000145501-mRNA-1"/>
    </source>
</evidence>
<feature type="compositionally biased region" description="Polar residues" evidence="1">
    <location>
        <begin position="79"/>
        <end position="88"/>
    </location>
</feature>
<reference evidence="4" key="1">
    <citation type="submission" date="2017-02" db="UniProtKB">
        <authorList>
            <consortium name="WormBaseParasite"/>
        </authorList>
    </citation>
    <scope>IDENTIFICATION</scope>
</reference>
<protein>
    <submittedName>
        <fullName evidence="2 4">Uncharacterized protein</fullName>
    </submittedName>
</protein>
<reference evidence="2 3" key="2">
    <citation type="submission" date="2018-11" db="EMBL/GenBank/DDBJ databases">
        <authorList>
            <consortium name="Pathogen Informatics"/>
        </authorList>
    </citation>
    <scope>NUCLEOTIDE SEQUENCE [LARGE SCALE GENOMIC DNA]</scope>
</reference>
<sequence length="118" mass="13845">MMNKIYLKVRLFKRIGIVEETKLEPTFEEGIKKVETYRLAVDGTLDGLEAMVQVKPYSLFQRRFSALFNLTDTNRYRPQSQFSKSLSRIQEHTNDTDKQGTNPCSNVLHFKLENNHFN</sequence>
<accession>A0A0N4XG03</accession>
<evidence type="ECO:0000313" key="2">
    <source>
        <dbReference type="EMBL" id="VDL64915.1"/>
    </source>
</evidence>
<evidence type="ECO:0000313" key="3">
    <source>
        <dbReference type="Proteomes" id="UP000271162"/>
    </source>
</evidence>
<gene>
    <name evidence="2" type="ORF">NBR_LOCUS1456</name>
</gene>
<dbReference type="EMBL" id="UYSL01001162">
    <property type="protein sequence ID" value="VDL64915.1"/>
    <property type="molecule type" value="Genomic_DNA"/>
</dbReference>